<name>A0A2D3I5M9_9VIRU</name>
<protein>
    <submittedName>
        <fullName evidence="1">ORF262</fullName>
    </submittedName>
</protein>
<dbReference type="Proteomes" id="UP000267516">
    <property type="component" value="Segment"/>
</dbReference>
<organism evidence="1">
    <name type="scientific">White spot syndrome virus</name>
    <dbReference type="NCBI Taxonomy" id="342409"/>
    <lineage>
        <taxon>Viruses</taxon>
        <taxon>Viruses incertae sedis</taxon>
        <taxon>Naldaviricetes</taxon>
        <taxon>Nimaviridae</taxon>
        <taxon>Whispovirus</taxon>
    </lineage>
</organism>
<evidence type="ECO:0000313" key="1">
    <source>
        <dbReference type="EMBL" id="ATU83683.1"/>
    </source>
</evidence>
<proteinExistence type="predicted"/>
<sequence>MSFKMPVHRKGHLYAFIVTSKYFHLYTENPIVSCTVNKYRAAGYSRRKNVFFCKYRTRHGIGDCDVVAFIFKDNIIIIIIIIDDNIRYGQDSSFVP</sequence>
<reference evidence="1" key="1">
    <citation type="journal article" date="2018" name="Aquaculture">
        <title>Complete genome sequence of a white spot syndrome virus associated with a disease incursion in Australia.</title>
        <authorList>
            <person name="Oakey J."/>
            <person name="Smith C.S."/>
        </authorList>
    </citation>
    <scope>NUCLEOTIDE SEQUENCE [LARGE SCALE GENOMIC DNA]</scope>
    <source>
        <strain evidence="1">WSSV-AU</strain>
    </source>
</reference>
<dbReference type="EMBL" id="MF768985">
    <property type="protein sequence ID" value="ATU83683.1"/>
    <property type="molecule type" value="Genomic_DNA"/>
</dbReference>
<accession>A0A2D3I5M9</accession>